<keyword evidence="2" id="KW-1185">Reference proteome</keyword>
<gene>
    <name evidence="1" type="ORF">GCM10025751_48760</name>
</gene>
<dbReference type="Proteomes" id="UP001501729">
    <property type="component" value="Unassembled WGS sequence"/>
</dbReference>
<evidence type="ECO:0000313" key="2">
    <source>
        <dbReference type="Proteomes" id="UP001501729"/>
    </source>
</evidence>
<organism evidence="1 2">
    <name type="scientific">Haladaptatus pallidirubidus</name>
    <dbReference type="NCBI Taxonomy" id="1008152"/>
    <lineage>
        <taxon>Archaea</taxon>
        <taxon>Methanobacteriati</taxon>
        <taxon>Methanobacteriota</taxon>
        <taxon>Stenosarchaea group</taxon>
        <taxon>Halobacteria</taxon>
        <taxon>Halobacteriales</taxon>
        <taxon>Haladaptataceae</taxon>
        <taxon>Haladaptatus</taxon>
    </lineage>
</organism>
<protein>
    <submittedName>
        <fullName evidence="1">Uncharacterized protein</fullName>
    </submittedName>
</protein>
<evidence type="ECO:0000313" key="1">
    <source>
        <dbReference type="EMBL" id="GAA5062032.1"/>
    </source>
</evidence>
<accession>A0AAV3UPF6</accession>
<name>A0AAV3UPF6_9EURY</name>
<proteinExistence type="predicted"/>
<dbReference type="EMBL" id="BAABKX010000022">
    <property type="protein sequence ID" value="GAA5062032.1"/>
    <property type="molecule type" value="Genomic_DNA"/>
</dbReference>
<reference evidence="1 2" key="1">
    <citation type="journal article" date="2019" name="Int. J. Syst. Evol. Microbiol.">
        <title>The Global Catalogue of Microorganisms (GCM) 10K type strain sequencing project: providing services to taxonomists for standard genome sequencing and annotation.</title>
        <authorList>
            <consortium name="The Broad Institute Genomics Platform"/>
            <consortium name="The Broad Institute Genome Sequencing Center for Infectious Disease"/>
            <person name="Wu L."/>
            <person name="Ma J."/>
        </authorList>
    </citation>
    <scope>NUCLEOTIDE SEQUENCE [LARGE SCALE GENOMIC DNA]</scope>
    <source>
        <strain evidence="1 2">JCM 17504</strain>
    </source>
</reference>
<comment type="caution">
    <text evidence="1">The sequence shown here is derived from an EMBL/GenBank/DDBJ whole genome shotgun (WGS) entry which is preliminary data.</text>
</comment>
<dbReference type="AlphaFoldDB" id="A0AAV3UPF6"/>
<sequence>MRLNRWIWPVGRKLVDPLVDASWNALMNVLVIHINGSPELPANENVPNRVLELLDLDVTIYGVDPEV</sequence>